<proteinExistence type="predicted"/>
<reference evidence="2" key="1">
    <citation type="journal article" date="2023" name="Science">
        <title>Genome structures resolve the early diversification of teleost fishes.</title>
        <authorList>
            <person name="Parey E."/>
            <person name="Louis A."/>
            <person name="Montfort J."/>
            <person name="Bouchez O."/>
            <person name="Roques C."/>
            <person name="Iampietro C."/>
            <person name="Lluch J."/>
            <person name="Castinel A."/>
            <person name="Donnadieu C."/>
            <person name="Desvignes T."/>
            <person name="Floi Bucao C."/>
            <person name="Jouanno E."/>
            <person name="Wen M."/>
            <person name="Mejri S."/>
            <person name="Dirks R."/>
            <person name="Jansen H."/>
            <person name="Henkel C."/>
            <person name="Chen W.J."/>
            <person name="Zahm M."/>
            <person name="Cabau C."/>
            <person name="Klopp C."/>
            <person name="Thompson A.W."/>
            <person name="Robinson-Rechavi M."/>
            <person name="Braasch I."/>
            <person name="Lecointre G."/>
            <person name="Bobe J."/>
            <person name="Postlethwait J.H."/>
            <person name="Berthelot C."/>
            <person name="Roest Crollius H."/>
            <person name="Guiguen Y."/>
        </authorList>
    </citation>
    <scope>NUCLEOTIDE SEQUENCE</scope>
    <source>
        <strain evidence="2">WJC10195</strain>
    </source>
</reference>
<dbReference type="AlphaFoldDB" id="A0A9Q1E786"/>
<organism evidence="2 3">
    <name type="scientific">Synaphobranchus kaupii</name>
    <name type="common">Kaup's arrowtooth eel</name>
    <dbReference type="NCBI Taxonomy" id="118154"/>
    <lineage>
        <taxon>Eukaryota</taxon>
        <taxon>Metazoa</taxon>
        <taxon>Chordata</taxon>
        <taxon>Craniata</taxon>
        <taxon>Vertebrata</taxon>
        <taxon>Euteleostomi</taxon>
        <taxon>Actinopterygii</taxon>
        <taxon>Neopterygii</taxon>
        <taxon>Teleostei</taxon>
        <taxon>Anguilliformes</taxon>
        <taxon>Synaphobranchidae</taxon>
        <taxon>Synaphobranchus</taxon>
    </lineage>
</organism>
<dbReference type="OrthoDB" id="416119at2759"/>
<protein>
    <submittedName>
        <fullName evidence="2">Uncharacterized protein</fullName>
    </submittedName>
</protein>
<evidence type="ECO:0000256" key="1">
    <source>
        <dbReference type="SAM" id="MobiDB-lite"/>
    </source>
</evidence>
<dbReference type="Proteomes" id="UP001152622">
    <property type="component" value="Chromosome 23"/>
</dbReference>
<accession>A0A9Q1E786</accession>
<dbReference type="EMBL" id="JAINUF010000023">
    <property type="protein sequence ID" value="KAJ8333522.1"/>
    <property type="molecule type" value="Genomic_DNA"/>
</dbReference>
<gene>
    <name evidence="2" type="ORF">SKAU_G00415300</name>
</gene>
<evidence type="ECO:0000313" key="3">
    <source>
        <dbReference type="Proteomes" id="UP001152622"/>
    </source>
</evidence>
<evidence type="ECO:0000313" key="2">
    <source>
        <dbReference type="EMBL" id="KAJ8333522.1"/>
    </source>
</evidence>
<sequence length="229" mass="26133">MKCLEGEGASQHTGILPGETQEETGPEAPHRARSIQVAQPVPQRPPEKVRVQWPQACKMTVWQQFDEDTDKVLEATAKGDVDRRLQTMTTIIVSLAVERADWHRRRRKERARKLASFIANPFGFTKQLLGQKLSGRLACSKEEIDLHIQTTYSDPERQQELGHCNILIEPPPPVKEFDSREPLLKEVQDVVKRARSSSAPGPSGVPYKVYKNCPLLLKRLWKILKVTWR</sequence>
<feature type="region of interest" description="Disordered" evidence="1">
    <location>
        <begin position="1"/>
        <end position="48"/>
    </location>
</feature>
<comment type="caution">
    <text evidence="2">The sequence shown here is derived from an EMBL/GenBank/DDBJ whole genome shotgun (WGS) entry which is preliminary data.</text>
</comment>
<keyword evidence="3" id="KW-1185">Reference proteome</keyword>
<name>A0A9Q1E786_SYNKA</name>